<dbReference type="SUPFAM" id="SSF46785">
    <property type="entry name" value="Winged helix' DNA-binding domain"/>
    <property type="match status" value="1"/>
</dbReference>
<dbReference type="InterPro" id="IPR036388">
    <property type="entry name" value="WH-like_DNA-bd_sf"/>
</dbReference>
<dbReference type="Pfam" id="PF03466">
    <property type="entry name" value="LysR_substrate"/>
    <property type="match status" value="1"/>
</dbReference>
<keyword evidence="7" id="KW-1185">Reference proteome</keyword>
<dbReference type="CDD" id="cd05466">
    <property type="entry name" value="PBP2_LTTR_substrate"/>
    <property type="match status" value="1"/>
</dbReference>
<dbReference type="InterPro" id="IPR000847">
    <property type="entry name" value="LysR_HTH_N"/>
</dbReference>
<organism evidence="6 7">
    <name type="scientific">Neptunomonas marina</name>
    <dbReference type="NCBI Taxonomy" id="1815562"/>
    <lineage>
        <taxon>Bacteria</taxon>
        <taxon>Pseudomonadati</taxon>
        <taxon>Pseudomonadota</taxon>
        <taxon>Gammaproteobacteria</taxon>
        <taxon>Oceanospirillales</taxon>
        <taxon>Oceanospirillaceae</taxon>
        <taxon>Neptunomonas</taxon>
    </lineage>
</organism>
<dbReference type="EMBL" id="SACQ01000003">
    <property type="protein sequence ID" value="RVU30997.1"/>
    <property type="molecule type" value="Genomic_DNA"/>
</dbReference>
<name>A0A437Q982_9GAMM</name>
<dbReference type="PANTHER" id="PTHR30126:SF99">
    <property type="entry name" value="TRANSCRIPTIONAL REGULATOR LYSR FAMILY"/>
    <property type="match status" value="1"/>
</dbReference>
<evidence type="ECO:0000256" key="3">
    <source>
        <dbReference type="ARBA" id="ARBA00023125"/>
    </source>
</evidence>
<protein>
    <submittedName>
        <fullName evidence="6">LysR family transcriptional regulator</fullName>
    </submittedName>
</protein>
<evidence type="ECO:0000313" key="7">
    <source>
        <dbReference type="Proteomes" id="UP000282818"/>
    </source>
</evidence>
<sequence length="295" mass="32925">MINPIWLKTFQTLVEVGHFTHTAEQLFMTQPGVSQHLRKLEEACGHPLIQREGKRFEITEQGQAVYRYALEQQAQEAELLASLSEDNPHQGICKLSCSGAVAMRIYAPMLAKQRRHPGLRIELEAAPNTRIMHQVREGLIDMGIVTRAPEEAHFKVEPIGSETLCLILPKAHTVDQPIAKTLGQLGLIEHPDAMQYLALYCNQCGDPELADLPLHELPRTGYINQLHQILLPVAQGLGFTALPYSAVESFADQDALVIHSPNHAVVEPLFLITKRHRELPSRFTAIKTLLQALLG</sequence>
<comment type="caution">
    <text evidence="6">The sequence shown here is derived from an EMBL/GenBank/DDBJ whole genome shotgun (WGS) entry which is preliminary data.</text>
</comment>
<dbReference type="InterPro" id="IPR036390">
    <property type="entry name" value="WH_DNA-bd_sf"/>
</dbReference>
<keyword evidence="4" id="KW-0804">Transcription</keyword>
<dbReference type="PROSITE" id="PS50931">
    <property type="entry name" value="HTH_LYSR"/>
    <property type="match status" value="1"/>
</dbReference>
<evidence type="ECO:0000256" key="1">
    <source>
        <dbReference type="ARBA" id="ARBA00009437"/>
    </source>
</evidence>
<dbReference type="PRINTS" id="PR00039">
    <property type="entry name" value="HTHLYSR"/>
</dbReference>
<dbReference type="GO" id="GO:0000976">
    <property type="term" value="F:transcription cis-regulatory region binding"/>
    <property type="evidence" value="ECO:0007669"/>
    <property type="project" value="TreeGrafter"/>
</dbReference>
<keyword evidence="2" id="KW-0805">Transcription regulation</keyword>
<dbReference type="SUPFAM" id="SSF53850">
    <property type="entry name" value="Periplasmic binding protein-like II"/>
    <property type="match status" value="1"/>
</dbReference>
<keyword evidence="3" id="KW-0238">DNA-binding</keyword>
<dbReference type="InterPro" id="IPR005119">
    <property type="entry name" value="LysR_subst-bd"/>
</dbReference>
<feature type="domain" description="HTH lysR-type" evidence="5">
    <location>
        <begin position="2"/>
        <end position="59"/>
    </location>
</feature>
<dbReference type="Proteomes" id="UP000282818">
    <property type="component" value="Unassembled WGS sequence"/>
</dbReference>
<dbReference type="AlphaFoldDB" id="A0A437Q982"/>
<dbReference type="Pfam" id="PF00126">
    <property type="entry name" value="HTH_1"/>
    <property type="match status" value="1"/>
</dbReference>
<dbReference type="RefSeq" id="WP_127693842.1">
    <property type="nucleotide sequence ID" value="NZ_SACQ01000003.1"/>
</dbReference>
<dbReference type="PANTHER" id="PTHR30126">
    <property type="entry name" value="HTH-TYPE TRANSCRIPTIONAL REGULATOR"/>
    <property type="match status" value="1"/>
</dbReference>
<proteinExistence type="inferred from homology"/>
<evidence type="ECO:0000256" key="2">
    <source>
        <dbReference type="ARBA" id="ARBA00023015"/>
    </source>
</evidence>
<comment type="similarity">
    <text evidence="1">Belongs to the LysR transcriptional regulatory family.</text>
</comment>
<evidence type="ECO:0000259" key="5">
    <source>
        <dbReference type="PROSITE" id="PS50931"/>
    </source>
</evidence>
<evidence type="ECO:0000256" key="4">
    <source>
        <dbReference type="ARBA" id="ARBA00023163"/>
    </source>
</evidence>
<dbReference type="Gene3D" id="1.10.10.10">
    <property type="entry name" value="Winged helix-like DNA-binding domain superfamily/Winged helix DNA-binding domain"/>
    <property type="match status" value="1"/>
</dbReference>
<dbReference type="GO" id="GO:0003700">
    <property type="term" value="F:DNA-binding transcription factor activity"/>
    <property type="evidence" value="ECO:0007669"/>
    <property type="project" value="InterPro"/>
</dbReference>
<accession>A0A437Q982</accession>
<gene>
    <name evidence="6" type="ORF">EOE65_08260</name>
</gene>
<reference evidence="6 7" key="1">
    <citation type="submission" date="2019-01" db="EMBL/GenBank/DDBJ databases">
        <authorList>
            <person name="Chen W.-M."/>
        </authorList>
    </citation>
    <scope>NUCLEOTIDE SEQUENCE [LARGE SCALE GENOMIC DNA]</scope>
    <source>
        <strain evidence="6 7">HPM-16</strain>
    </source>
</reference>
<evidence type="ECO:0000313" key="6">
    <source>
        <dbReference type="EMBL" id="RVU30997.1"/>
    </source>
</evidence>
<dbReference type="Gene3D" id="3.40.190.10">
    <property type="entry name" value="Periplasmic binding protein-like II"/>
    <property type="match status" value="2"/>
</dbReference>